<evidence type="ECO:0000313" key="2">
    <source>
        <dbReference type="Proteomes" id="UP000033772"/>
    </source>
</evidence>
<dbReference type="RefSeq" id="WP_045547848.1">
    <property type="nucleotide sequence ID" value="NZ_JZDQ02000032.1"/>
</dbReference>
<dbReference type="Proteomes" id="UP000033772">
    <property type="component" value="Unassembled WGS sequence"/>
</dbReference>
<protein>
    <submittedName>
        <fullName evidence="1">Uncharacterized protein</fullName>
    </submittedName>
</protein>
<dbReference type="OrthoDB" id="3785790at2"/>
<keyword evidence="2" id="KW-1185">Reference proteome</keyword>
<evidence type="ECO:0000313" key="1">
    <source>
        <dbReference type="EMBL" id="OIJ24825.1"/>
    </source>
</evidence>
<dbReference type="AlphaFoldDB" id="A0A1J4N394"/>
<organism evidence="1 2">
    <name type="scientific">Nocardioides luteus</name>
    <dbReference type="NCBI Taxonomy" id="1844"/>
    <lineage>
        <taxon>Bacteria</taxon>
        <taxon>Bacillati</taxon>
        <taxon>Actinomycetota</taxon>
        <taxon>Actinomycetes</taxon>
        <taxon>Propionibacteriales</taxon>
        <taxon>Nocardioidaceae</taxon>
        <taxon>Nocardioides</taxon>
    </lineage>
</organism>
<sequence length="85" mass="9454">MTISTTIEEEIERLEEELGERPACECSCGSPDSDAEPCGEVAAYAVTVLCPDDRCTHTYLLCRECRDLWVQNCPPPHRLRVVALG</sequence>
<proteinExistence type="predicted"/>
<dbReference type="EMBL" id="JZDQ02000032">
    <property type="protein sequence ID" value="OIJ24825.1"/>
    <property type="molecule type" value="Genomic_DNA"/>
</dbReference>
<accession>A0A1J4N394</accession>
<gene>
    <name evidence="1" type="ORF">UG56_020515</name>
</gene>
<name>A0A1J4N394_9ACTN</name>
<dbReference type="STRING" id="1844.UG56_020515"/>
<comment type="caution">
    <text evidence="1">The sequence shown here is derived from an EMBL/GenBank/DDBJ whole genome shotgun (WGS) entry which is preliminary data.</text>
</comment>
<reference evidence="1" key="1">
    <citation type="submission" date="2016-10" db="EMBL/GenBank/DDBJ databases">
        <title>Draft Genome Sequence of Nocardioides luteus Strain BAFB, an Alkane-Degrading Bacterium Isolated from JP-7 Polluted Soil.</title>
        <authorList>
            <person name="Brown L."/>
            <person name="Ruiz O.N."/>
            <person name="Gunasekera T."/>
        </authorList>
    </citation>
    <scope>NUCLEOTIDE SEQUENCE [LARGE SCALE GENOMIC DNA]</scope>
    <source>
        <strain evidence="1">BAFB</strain>
    </source>
</reference>